<keyword evidence="2" id="KW-1185">Reference proteome</keyword>
<dbReference type="AlphaFoldDB" id="A0A1T5M9S8"/>
<sequence length="201" mass="23415">MTICTVVVIISCENSKITDSRPEIFFLQDSLFRIEINVPMELDSFNTWVDYDDTSCGHLRKYRFSNSNYPIIQESGFIHKTSPDSSYRLTFSHIDNYNCQDSTWKVDLKGVVKGLELRSKMDSVQFRLISLDKVEINKLTFDILTFKTDLLPRQKYQSILIWGFTKVNGIDLKVEYECANKNCDSFIDKMNESLKSLRVTK</sequence>
<dbReference type="EMBL" id="FUZU01000004">
    <property type="protein sequence ID" value="SKC84996.1"/>
    <property type="molecule type" value="Genomic_DNA"/>
</dbReference>
<proteinExistence type="predicted"/>
<organism evidence="1 2">
    <name type="scientific">Ohtaekwangia koreensis</name>
    <dbReference type="NCBI Taxonomy" id="688867"/>
    <lineage>
        <taxon>Bacteria</taxon>
        <taxon>Pseudomonadati</taxon>
        <taxon>Bacteroidota</taxon>
        <taxon>Cytophagia</taxon>
        <taxon>Cytophagales</taxon>
        <taxon>Fulvivirgaceae</taxon>
        <taxon>Ohtaekwangia</taxon>
    </lineage>
</organism>
<name>A0A1T5M9S8_9BACT</name>
<gene>
    <name evidence="1" type="ORF">SAMN05660236_4777</name>
</gene>
<evidence type="ECO:0000313" key="2">
    <source>
        <dbReference type="Proteomes" id="UP000190961"/>
    </source>
</evidence>
<dbReference type="Proteomes" id="UP000190961">
    <property type="component" value="Unassembled WGS sequence"/>
</dbReference>
<accession>A0A1T5M9S8</accession>
<protein>
    <submittedName>
        <fullName evidence="1">Uncharacterized protein</fullName>
    </submittedName>
</protein>
<reference evidence="1 2" key="1">
    <citation type="submission" date="2017-02" db="EMBL/GenBank/DDBJ databases">
        <authorList>
            <person name="Peterson S.W."/>
        </authorList>
    </citation>
    <scope>NUCLEOTIDE SEQUENCE [LARGE SCALE GENOMIC DNA]</scope>
    <source>
        <strain evidence="1 2">DSM 25262</strain>
    </source>
</reference>
<evidence type="ECO:0000313" key="1">
    <source>
        <dbReference type="EMBL" id="SKC84996.1"/>
    </source>
</evidence>